<dbReference type="Gene3D" id="2.130.10.10">
    <property type="entry name" value="YVTN repeat-like/Quinoprotein amine dehydrogenase"/>
    <property type="match status" value="1"/>
</dbReference>
<dbReference type="InterPro" id="IPR015943">
    <property type="entry name" value="WD40/YVTN_repeat-like_dom_sf"/>
</dbReference>
<dbReference type="InterPro" id="IPR011048">
    <property type="entry name" value="Haem_d1_sf"/>
</dbReference>
<gene>
    <name evidence="3" type="ORF">ACNJC6_03097</name>
</gene>
<dbReference type="Pfam" id="PF22494">
    <property type="entry name" value="choice_anch_I"/>
    <property type="match status" value="2"/>
</dbReference>
<evidence type="ECO:0000259" key="2">
    <source>
        <dbReference type="Pfam" id="PF22494"/>
    </source>
</evidence>
<dbReference type="InterPro" id="IPR055188">
    <property type="entry name" value="Choice_anch_I"/>
</dbReference>
<dbReference type="NCBIfam" id="NF038117">
    <property type="entry name" value="choice_anch_I"/>
    <property type="match status" value="1"/>
</dbReference>
<keyword evidence="1" id="KW-0732">Signal</keyword>
<dbReference type="SUPFAM" id="SSF51004">
    <property type="entry name" value="C-terminal (heme d1) domain of cytochrome cd1-nitrite reductase"/>
    <property type="match status" value="1"/>
</dbReference>
<dbReference type="RefSeq" id="WP_087014518.1">
    <property type="nucleotide sequence ID" value="NZ_FUUY01000013.1"/>
</dbReference>
<organism evidence="3 4">
    <name type="scientific">Acinetobacter johnsonii</name>
    <dbReference type="NCBI Taxonomy" id="40214"/>
    <lineage>
        <taxon>Bacteria</taxon>
        <taxon>Pseudomonadati</taxon>
        <taxon>Pseudomonadota</taxon>
        <taxon>Gammaproteobacteria</taxon>
        <taxon>Moraxellales</taxon>
        <taxon>Moraxellaceae</taxon>
        <taxon>Acinetobacter</taxon>
    </lineage>
</organism>
<dbReference type="PANTHER" id="PTHR46928">
    <property type="entry name" value="MESENCHYME-SPECIFIC CELL SURFACE GLYCOPROTEIN"/>
    <property type="match status" value="1"/>
</dbReference>
<feature type="signal peptide" evidence="1">
    <location>
        <begin position="1"/>
        <end position="19"/>
    </location>
</feature>
<feature type="domain" description="Choice-of-anchor I" evidence="2">
    <location>
        <begin position="59"/>
        <end position="369"/>
    </location>
</feature>
<feature type="chain" id="PRO_5012096861" description="Choice-of-anchor I domain-containing protein" evidence="1">
    <location>
        <begin position="20"/>
        <end position="635"/>
    </location>
</feature>
<evidence type="ECO:0000313" key="4">
    <source>
        <dbReference type="Proteomes" id="UP000196240"/>
    </source>
</evidence>
<dbReference type="EMBL" id="FUUY01000013">
    <property type="protein sequence ID" value="SJX23431.1"/>
    <property type="molecule type" value="Genomic_DNA"/>
</dbReference>
<sequence length="635" mass="69111" precursor="true">MMNKTYSVVFLACMGLGLAGCNDSDDAQTITSPPVVEEATPNSIELVHLASYESGIFGQSAAEIPSYDAASKRLFVVNAQKGMVDVLDFSQPAQPTYIQSLDAKTYLANSEVNSVAVHNGIVALAVQAEDKTQTGIVAFFKAQDLSFISQVNVGALPDMLTFTPDGRKVLVANEAEPNEGYQVDPEGSVSIIDISDIQKPTATIAGFQVWNDRKQDLLDAGIRIFGPDISQYPNVANVGIQTTTVAQDLEPEYIAVSADGKKAWVSLQENNAIGVLDLEKNQFIDLFPMGYKDHSLPENALDGSDRDCAIGQDSLGRSITECAKDAGMINIRSWPGLYGMYMPDAIAQYQANGKTYLVTANEGDAREWLTDATKYFEGGDLNAGYAEEIRIKHLFKKAGFDAKGDYAAHLRQLAPGVKGAKLNPEVFKPCQTADATEVCADNLIKDSQIGRLTISWTQGYQKDPLTGLPKLDENGRLTYDKLYAYGGRSVSIVDPETKQIVWDSGSEFERKIAELFPHQFNSNHEAFKFDDRSDNKGPEPEGVTLGKIGEKTFAFIGLERASGIMVYDISNPNQAKFVQYLNHRNTNKTEVTKQGDLGPEGLIFIAAKNSPNGRPLLVVGNEVSGSTAVYEVKLN</sequence>
<evidence type="ECO:0000256" key="1">
    <source>
        <dbReference type="SAM" id="SignalP"/>
    </source>
</evidence>
<dbReference type="PANTHER" id="PTHR46928:SF1">
    <property type="entry name" value="MESENCHYME-SPECIFIC CELL SURFACE GLYCOPROTEIN"/>
    <property type="match status" value="1"/>
</dbReference>
<reference evidence="3 4" key="1">
    <citation type="submission" date="2017-02" db="EMBL/GenBank/DDBJ databases">
        <authorList>
            <person name="Peterson S.W."/>
        </authorList>
    </citation>
    <scope>NUCLEOTIDE SEQUENCE [LARGE SCALE GENOMIC DNA]</scope>
    <source>
        <strain evidence="3">C6</strain>
    </source>
</reference>
<dbReference type="PROSITE" id="PS51257">
    <property type="entry name" value="PROKAR_LIPOPROTEIN"/>
    <property type="match status" value="1"/>
</dbReference>
<proteinExistence type="predicted"/>
<protein>
    <recommendedName>
        <fullName evidence="2">Choice-of-anchor I domain-containing protein</fullName>
    </recommendedName>
</protein>
<dbReference type="AlphaFoldDB" id="A0A1R7QGX5"/>
<dbReference type="InterPro" id="IPR052956">
    <property type="entry name" value="Mesenchyme-surface_protein"/>
</dbReference>
<name>A0A1R7QGX5_ACIJO</name>
<dbReference type="Proteomes" id="UP000196240">
    <property type="component" value="Unassembled WGS sequence"/>
</dbReference>
<evidence type="ECO:0000313" key="3">
    <source>
        <dbReference type="EMBL" id="SJX23431.1"/>
    </source>
</evidence>
<feature type="domain" description="Choice-of-anchor I" evidence="2">
    <location>
        <begin position="441"/>
        <end position="632"/>
    </location>
</feature>
<accession>A0A1R7QGX5</accession>